<dbReference type="Pfam" id="PF04978">
    <property type="entry name" value="MST"/>
    <property type="match status" value="1"/>
</dbReference>
<sequence>MNALPDTKQMLLHYLHDVRESLVWKTQGLSERELRMPRTPTGTNLLGLIKHAASVEAGYFGEVFGRPWPTPEELPTEAQVDEDPNVDFYATADESAEHIIDLYRRVATFADTTITELPLDAPGRVPWWGDRGDVTLQRIVVHVIDDLSRHAGHADILREEIDGAVGLIPRATNIPDIDQAAYVTKLRALAEQFPASSSRGQGQ</sequence>
<dbReference type="EMBL" id="JABEZU010000004">
    <property type="protein sequence ID" value="NOV98472.1"/>
    <property type="molecule type" value="Genomic_DNA"/>
</dbReference>
<dbReference type="SUPFAM" id="SSF109854">
    <property type="entry name" value="DinB/YfiT-like putative metalloenzymes"/>
    <property type="match status" value="1"/>
</dbReference>
<dbReference type="Gene3D" id="1.20.120.450">
    <property type="entry name" value="dinb family like domain"/>
    <property type="match status" value="1"/>
</dbReference>
<dbReference type="InterPro" id="IPR007061">
    <property type="entry name" value="MST-like"/>
</dbReference>
<dbReference type="InterPro" id="IPR034660">
    <property type="entry name" value="DinB/YfiT-like"/>
</dbReference>
<proteinExistence type="predicted"/>
<keyword evidence="2" id="KW-1185">Reference proteome</keyword>
<accession>A0ABX2A6J2</accession>
<gene>
    <name evidence="1" type="ORF">HDG69_003067</name>
</gene>
<organism evidence="1 2">
    <name type="scientific">Isoptericola halotolerans</name>
    <dbReference type="NCBI Taxonomy" id="300560"/>
    <lineage>
        <taxon>Bacteria</taxon>
        <taxon>Bacillati</taxon>
        <taxon>Actinomycetota</taxon>
        <taxon>Actinomycetes</taxon>
        <taxon>Micrococcales</taxon>
        <taxon>Promicromonosporaceae</taxon>
        <taxon>Isoptericola</taxon>
    </lineage>
</organism>
<comment type="caution">
    <text evidence="1">The sequence shown here is derived from an EMBL/GenBank/DDBJ whole genome shotgun (WGS) entry which is preliminary data.</text>
</comment>
<dbReference type="Proteomes" id="UP000757540">
    <property type="component" value="Unassembled WGS sequence"/>
</dbReference>
<name>A0ABX2A6J2_9MICO</name>
<dbReference type="RefSeq" id="WP_171784704.1">
    <property type="nucleotide sequence ID" value="NZ_BAAAML010000003.1"/>
</dbReference>
<protein>
    <submittedName>
        <fullName evidence="1">Damage-inducible protein DinB</fullName>
    </submittedName>
</protein>
<evidence type="ECO:0000313" key="1">
    <source>
        <dbReference type="EMBL" id="NOV98472.1"/>
    </source>
</evidence>
<evidence type="ECO:0000313" key="2">
    <source>
        <dbReference type="Proteomes" id="UP000757540"/>
    </source>
</evidence>
<reference evidence="1 2" key="1">
    <citation type="submission" date="2020-05" db="EMBL/GenBank/DDBJ databases">
        <title>Genomic Encyclopedia of Type Strains, Phase III (KMG-III): the genomes of soil and plant-associated and newly described type strains.</title>
        <authorList>
            <person name="Whitman W."/>
        </authorList>
    </citation>
    <scope>NUCLEOTIDE SEQUENCE [LARGE SCALE GENOMIC DNA]</scope>
    <source>
        <strain evidence="1 2">KCTC 19046</strain>
    </source>
</reference>